<evidence type="ECO:0000313" key="1">
    <source>
        <dbReference type="EMBL" id="KAJ8953608.1"/>
    </source>
</evidence>
<reference evidence="1" key="1">
    <citation type="journal article" date="2023" name="Insect Mol. Biol.">
        <title>Genome sequencing provides insights into the evolution of gene families encoding plant cell wall-degrading enzymes in longhorned beetles.</title>
        <authorList>
            <person name="Shin N.R."/>
            <person name="Okamura Y."/>
            <person name="Kirsch R."/>
            <person name="Pauchet Y."/>
        </authorList>
    </citation>
    <scope>NUCLEOTIDE SEQUENCE</scope>
    <source>
        <strain evidence="1">AMC_N1</strain>
    </source>
</reference>
<dbReference type="Proteomes" id="UP001162162">
    <property type="component" value="Unassembled WGS sequence"/>
</dbReference>
<accession>A0AAV8YRG6</accession>
<dbReference type="AlphaFoldDB" id="A0AAV8YRG6"/>
<dbReference type="EMBL" id="JAPWTK010000055">
    <property type="protein sequence ID" value="KAJ8953608.1"/>
    <property type="molecule type" value="Genomic_DNA"/>
</dbReference>
<proteinExistence type="predicted"/>
<gene>
    <name evidence="1" type="ORF">NQ318_003032</name>
</gene>
<organism evidence="1 2">
    <name type="scientific">Aromia moschata</name>
    <dbReference type="NCBI Taxonomy" id="1265417"/>
    <lineage>
        <taxon>Eukaryota</taxon>
        <taxon>Metazoa</taxon>
        <taxon>Ecdysozoa</taxon>
        <taxon>Arthropoda</taxon>
        <taxon>Hexapoda</taxon>
        <taxon>Insecta</taxon>
        <taxon>Pterygota</taxon>
        <taxon>Neoptera</taxon>
        <taxon>Endopterygota</taxon>
        <taxon>Coleoptera</taxon>
        <taxon>Polyphaga</taxon>
        <taxon>Cucujiformia</taxon>
        <taxon>Chrysomeloidea</taxon>
        <taxon>Cerambycidae</taxon>
        <taxon>Cerambycinae</taxon>
        <taxon>Callichromatini</taxon>
        <taxon>Aromia</taxon>
    </lineage>
</organism>
<name>A0AAV8YRG6_9CUCU</name>
<protein>
    <submittedName>
        <fullName evidence="1">Uncharacterized protein</fullName>
    </submittedName>
</protein>
<sequence>MLRRGMKPAAHQTGYLFTRDPRLKTAAMGFMTIDQVLELASRIKCEVMNIRANSGLQFDNPEYYDLVLEAIEKQAKKLERHFFEEYWLR</sequence>
<evidence type="ECO:0000313" key="2">
    <source>
        <dbReference type="Proteomes" id="UP001162162"/>
    </source>
</evidence>
<comment type="caution">
    <text evidence="1">The sequence shown here is derived from an EMBL/GenBank/DDBJ whole genome shotgun (WGS) entry which is preliminary data.</text>
</comment>
<keyword evidence="2" id="KW-1185">Reference proteome</keyword>